<dbReference type="Gene3D" id="3.40.50.620">
    <property type="entry name" value="HUPs"/>
    <property type="match status" value="1"/>
</dbReference>
<keyword evidence="3" id="KW-1185">Reference proteome</keyword>
<evidence type="ECO:0000256" key="1">
    <source>
        <dbReference type="SAM" id="MobiDB-lite"/>
    </source>
</evidence>
<dbReference type="Gene3D" id="1.10.579.10">
    <property type="entry name" value="DNA Cyclobutane Dipyrimidine Photolyase, subunit A, domain 3"/>
    <property type="match status" value="1"/>
</dbReference>
<proteinExistence type="predicted"/>
<evidence type="ECO:0000313" key="2">
    <source>
        <dbReference type="EMBL" id="TSE35415.1"/>
    </source>
</evidence>
<keyword evidence="2" id="KW-0456">Lyase</keyword>
<dbReference type="InterPro" id="IPR036134">
    <property type="entry name" value="Crypto/Photolyase_FAD-like_sf"/>
</dbReference>
<sequence length="527" mass="59615">MTNAAALPPALLDPGQAPERPVLRLILGDQLDPQHPWLAEVRLDVLYVLMEVRAETDYVRHHAQKVLALFAAMRRFATRLHAAGHCVRYLPIDAADNRQGIVANLQVLAQSLQAVAVEYQQPDEWRLDAELRLWAQAAALPVRTVDSAHFYTARDGVARALAGHRHWVMEHFYRRMRRQHRVLMDGDQPAGGRWNFDADNRQPWRGEPAPPPDPRPRHDLRALWATIVAAGVHTLGDPQAHALPWPLDRTEALAQLDAFIAHALPHFGRFQDALSARHERLFHSQLSFALNTKMLRPHEVVARAEAAWRTGHAPLAAVEGFIRQILGWREYVRGVYWAKMPGYTRLNALGHSGPVPAWYWTGETRMACLRAALRQTLDGAYAHHIQRLMVTGNFALLAGCNPAEVHRWYLGVYIDAFEWVEAPNTLGMSQWADGGLMATKPYVSSAAYLQRMGDHCTGCAYDPKQRVGARACPFNALYWDFLARQRQRLAAHPRMAVIVRQLDRMAASEREAITRHADDLRARIDTL</sequence>
<dbReference type="PANTHER" id="PTHR38657">
    <property type="entry name" value="SLR1343 PROTEIN"/>
    <property type="match status" value="1"/>
</dbReference>
<organism evidence="2 3">
    <name type="scientific">Tepidimonas charontis</name>
    <dbReference type="NCBI Taxonomy" id="2267262"/>
    <lineage>
        <taxon>Bacteria</taxon>
        <taxon>Pseudomonadati</taxon>
        <taxon>Pseudomonadota</taxon>
        <taxon>Betaproteobacteria</taxon>
        <taxon>Burkholderiales</taxon>
        <taxon>Tepidimonas</taxon>
    </lineage>
</organism>
<feature type="region of interest" description="Disordered" evidence="1">
    <location>
        <begin position="189"/>
        <end position="215"/>
    </location>
</feature>
<dbReference type="EC" id="4.1.99.13" evidence="2"/>
<dbReference type="Proteomes" id="UP000318294">
    <property type="component" value="Unassembled WGS sequence"/>
</dbReference>
<dbReference type="InterPro" id="IPR014729">
    <property type="entry name" value="Rossmann-like_a/b/a_fold"/>
</dbReference>
<dbReference type="GO" id="GO:0003914">
    <property type="term" value="F:DNA (6-4) photolyase activity"/>
    <property type="evidence" value="ECO:0007669"/>
    <property type="project" value="UniProtKB-EC"/>
</dbReference>
<dbReference type="RefSeq" id="WP_144327814.1">
    <property type="nucleotide sequence ID" value="NZ_VJON01000008.1"/>
</dbReference>
<dbReference type="AlphaFoldDB" id="A0A554XHV0"/>
<dbReference type="SUPFAM" id="SSF48173">
    <property type="entry name" value="Cryptochrome/photolyase FAD-binding domain"/>
    <property type="match status" value="1"/>
</dbReference>
<dbReference type="Gene3D" id="1.25.40.80">
    <property type="match status" value="1"/>
</dbReference>
<dbReference type="EMBL" id="VJON01000008">
    <property type="protein sequence ID" value="TSE35415.1"/>
    <property type="molecule type" value="Genomic_DNA"/>
</dbReference>
<comment type="caution">
    <text evidence="2">The sequence shown here is derived from an EMBL/GenBank/DDBJ whole genome shotgun (WGS) entry which is preliminary data.</text>
</comment>
<dbReference type="InterPro" id="IPR052551">
    <property type="entry name" value="UV-DNA_repair_photolyase"/>
</dbReference>
<dbReference type="Pfam" id="PF04244">
    <property type="entry name" value="DPRP"/>
    <property type="match status" value="1"/>
</dbReference>
<dbReference type="Gene3D" id="1.10.10.1710">
    <property type="entry name" value="Deoxyribodipyrimidine photolyase-related"/>
    <property type="match status" value="1"/>
</dbReference>
<dbReference type="OrthoDB" id="5288100at2"/>
<dbReference type="InterPro" id="IPR007357">
    <property type="entry name" value="PhrB-like"/>
</dbReference>
<protein>
    <submittedName>
        <fullName evidence="2">(6-4) photolyase</fullName>
        <ecNumber evidence="2">4.1.99.13</ecNumber>
    </submittedName>
</protein>
<gene>
    <name evidence="2" type="primary">phrB</name>
    <name evidence="2" type="ORF">Tchar_00820</name>
</gene>
<name>A0A554XHV0_9BURK</name>
<accession>A0A554XHV0</accession>
<dbReference type="PANTHER" id="PTHR38657:SF1">
    <property type="entry name" value="SLR1343 PROTEIN"/>
    <property type="match status" value="1"/>
</dbReference>
<reference evidence="2 3" key="1">
    <citation type="submission" date="2019-07" db="EMBL/GenBank/DDBJ databases">
        <title>Tepidimonas charontis SPSP-6 draft genome.</title>
        <authorList>
            <person name="Da Costa M.S."/>
            <person name="Froufe H.J.C."/>
            <person name="Egas C."/>
            <person name="Albuquerque L."/>
        </authorList>
    </citation>
    <scope>NUCLEOTIDE SEQUENCE [LARGE SCALE GENOMIC DNA]</scope>
    <source>
        <strain evidence="2 3">SPSP-6</strain>
    </source>
</reference>
<evidence type="ECO:0000313" key="3">
    <source>
        <dbReference type="Proteomes" id="UP000318294"/>
    </source>
</evidence>